<keyword evidence="1" id="KW-0472">Membrane</keyword>
<organism evidence="2 3">
    <name type="scientific">Aquibaculum arenosum</name>
    <dbReference type="NCBI Taxonomy" id="3032591"/>
    <lineage>
        <taxon>Bacteria</taxon>
        <taxon>Pseudomonadati</taxon>
        <taxon>Pseudomonadota</taxon>
        <taxon>Alphaproteobacteria</taxon>
        <taxon>Rhodospirillales</taxon>
        <taxon>Rhodovibrionaceae</taxon>
        <taxon>Aquibaculum</taxon>
    </lineage>
</organism>
<feature type="transmembrane region" description="Helical" evidence="1">
    <location>
        <begin position="198"/>
        <end position="220"/>
    </location>
</feature>
<dbReference type="EMBL" id="JARHUD010000006">
    <property type="protein sequence ID" value="MDF2096489.1"/>
    <property type="molecule type" value="Genomic_DNA"/>
</dbReference>
<feature type="transmembrane region" description="Helical" evidence="1">
    <location>
        <begin position="12"/>
        <end position="35"/>
    </location>
</feature>
<evidence type="ECO:0000256" key="1">
    <source>
        <dbReference type="SAM" id="Phobius"/>
    </source>
</evidence>
<keyword evidence="3" id="KW-1185">Reference proteome</keyword>
<accession>A0ABT5YQL4</accession>
<sequence length="260" mass="27813">MEREGGILRTSSPATLAGLLAAIMVAWGLVMWPAMTMHTGSMHSGLVHLMMPGTAVWTPTNVAAVFAMWSVMMAAMMLPGAVPMVLLYRQLVARRQPEVARRRSILFTSAYLVAWAGYSIAATGMQWGLQAGLVLSPMGVLTSPWVAATLLLTAGVYQLTGFKDACLTKCRSPFGFLMSAWRDGDRGAMLMGLKHGSWCIGCCWALMVLAFVGGTMNLAWMALLTLLVTAEKVAPFGATISRFTGILLIGGAAYFVLLAV</sequence>
<evidence type="ECO:0000313" key="3">
    <source>
        <dbReference type="Proteomes" id="UP001215503"/>
    </source>
</evidence>
<dbReference type="InterPro" id="IPR018688">
    <property type="entry name" value="PpoB2-like"/>
</dbReference>
<feature type="transmembrane region" description="Helical" evidence="1">
    <location>
        <begin position="109"/>
        <end position="129"/>
    </location>
</feature>
<name>A0ABT5YQL4_9PROT</name>
<dbReference type="Pfam" id="PF09948">
    <property type="entry name" value="PpoB2"/>
    <property type="match status" value="1"/>
</dbReference>
<feature type="transmembrane region" description="Helical" evidence="1">
    <location>
        <begin position="141"/>
        <end position="159"/>
    </location>
</feature>
<gene>
    <name evidence="2" type="ORF">P2G67_10920</name>
</gene>
<feature type="transmembrane region" description="Helical" evidence="1">
    <location>
        <begin position="240"/>
        <end position="259"/>
    </location>
</feature>
<proteinExistence type="predicted"/>
<feature type="transmembrane region" description="Helical" evidence="1">
    <location>
        <begin position="55"/>
        <end position="88"/>
    </location>
</feature>
<reference evidence="2 3" key="1">
    <citation type="submission" date="2023-03" db="EMBL/GenBank/DDBJ databases">
        <title>Fodinicurvata sp. CAU 1616 isolated from sea sendiment.</title>
        <authorList>
            <person name="Kim W."/>
        </authorList>
    </citation>
    <scope>NUCLEOTIDE SEQUENCE [LARGE SCALE GENOMIC DNA]</scope>
    <source>
        <strain evidence="2 3">CAU 1616</strain>
    </source>
</reference>
<dbReference type="RefSeq" id="WP_275822978.1">
    <property type="nucleotide sequence ID" value="NZ_JARHUD010000006.1"/>
</dbReference>
<keyword evidence="1" id="KW-0812">Transmembrane</keyword>
<keyword evidence="1" id="KW-1133">Transmembrane helix</keyword>
<evidence type="ECO:0000313" key="2">
    <source>
        <dbReference type="EMBL" id="MDF2096489.1"/>
    </source>
</evidence>
<protein>
    <submittedName>
        <fullName evidence="2">DUF2182 domain-containing protein</fullName>
    </submittedName>
</protein>
<dbReference type="Proteomes" id="UP001215503">
    <property type="component" value="Unassembled WGS sequence"/>
</dbReference>
<comment type="caution">
    <text evidence="2">The sequence shown here is derived from an EMBL/GenBank/DDBJ whole genome shotgun (WGS) entry which is preliminary data.</text>
</comment>